<evidence type="ECO:0000256" key="2">
    <source>
        <dbReference type="PROSITE-ProRule" id="PRU00169"/>
    </source>
</evidence>
<keyword evidence="6" id="KW-1185">Reference proteome</keyword>
<dbReference type="SUPFAM" id="SSF52172">
    <property type="entry name" value="CheY-like"/>
    <property type="match status" value="1"/>
</dbReference>
<dbReference type="CDD" id="cd17546">
    <property type="entry name" value="REC_hyHK_CKI1_RcsC-like"/>
    <property type="match status" value="1"/>
</dbReference>
<dbReference type="PROSITE" id="PS50110">
    <property type="entry name" value="RESPONSE_REGULATORY"/>
    <property type="match status" value="1"/>
</dbReference>
<reference evidence="5" key="1">
    <citation type="submission" date="2021-02" db="EMBL/GenBank/DDBJ databases">
        <title>Natronogracilivirga saccharolytica gen. nov. sp. nov. a new anaerobic, haloalkiliphilic carbohydrate-fermenting bacterium from soda lake and proposing of Cyclonatronumiaceae fam. nov. in the phylum Balneolaeota.</title>
        <authorList>
            <person name="Zhilina T.N."/>
            <person name="Sorokin D.Y."/>
            <person name="Zavarzina D.G."/>
            <person name="Toshchakov S.V."/>
            <person name="Kublanov I.V."/>
        </authorList>
    </citation>
    <scope>NUCLEOTIDE SEQUENCE</scope>
    <source>
        <strain evidence="5">Z-1702</strain>
    </source>
</reference>
<keyword evidence="1 2" id="KW-0597">Phosphoprotein</keyword>
<evidence type="ECO:0000313" key="5">
    <source>
        <dbReference type="EMBL" id="MBP3193203.1"/>
    </source>
</evidence>
<protein>
    <submittedName>
        <fullName evidence="5">Response regulator</fullName>
    </submittedName>
</protein>
<dbReference type="SMART" id="SM00448">
    <property type="entry name" value="REC"/>
    <property type="match status" value="1"/>
</dbReference>
<evidence type="ECO:0000259" key="4">
    <source>
        <dbReference type="PROSITE" id="PS50110"/>
    </source>
</evidence>
<feature type="compositionally biased region" description="Polar residues" evidence="3">
    <location>
        <begin position="52"/>
        <end position="71"/>
    </location>
</feature>
<accession>A0A8J7RNC4</accession>
<dbReference type="Pfam" id="PF00072">
    <property type="entry name" value="Response_reg"/>
    <property type="match status" value="1"/>
</dbReference>
<dbReference type="AlphaFoldDB" id="A0A8J7RNC4"/>
<feature type="region of interest" description="Disordered" evidence="3">
    <location>
        <begin position="51"/>
        <end position="71"/>
    </location>
</feature>
<feature type="modified residue" description="4-aspartylphosphate" evidence="2">
    <location>
        <position position="129"/>
    </location>
</feature>
<sequence>MYPPITITSRVELFTRKNARAISPVSNALDHESFTAHRSGFRSPNLKLVDLQRSNGNNGHSRSDTLSWPETKNSQGVHKFKALHIEDDDEIRYLVRAFLKNYVDLDPAVDAQDAFGYTSQNRYDFIITDINLGDGPDGIEATRKIKEMTNYSDIPVIAATANAGTDIRNKCKEVGMDAFLLKPFMKKDLINTIDQVMNRQ</sequence>
<dbReference type="InterPro" id="IPR001789">
    <property type="entry name" value="Sig_transdc_resp-reg_receiver"/>
</dbReference>
<gene>
    <name evidence="5" type="ORF">NATSA_11050</name>
</gene>
<dbReference type="Proteomes" id="UP000673975">
    <property type="component" value="Unassembled WGS sequence"/>
</dbReference>
<feature type="domain" description="Response regulatory" evidence="4">
    <location>
        <begin position="81"/>
        <end position="197"/>
    </location>
</feature>
<comment type="caution">
    <text evidence="5">The sequence shown here is derived from an EMBL/GenBank/DDBJ whole genome shotgun (WGS) entry which is preliminary data.</text>
</comment>
<dbReference type="Gene3D" id="3.40.50.2300">
    <property type="match status" value="1"/>
</dbReference>
<dbReference type="EMBL" id="JAFIDN010000008">
    <property type="protein sequence ID" value="MBP3193203.1"/>
    <property type="molecule type" value="Genomic_DNA"/>
</dbReference>
<organism evidence="5 6">
    <name type="scientific">Natronogracilivirga saccharolytica</name>
    <dbReference type="NCBI Taxonomy" id="2812953"/>
    <lineage>
        <taxon>Bacteria</taxon>
        <taxon>Pseudomonadati</taxon>
        <taxon>Balneolota</taxon>
        <taxon>Balneolia</taxon>
        <taxon>Balneolales</taxon>
        <taxon>Cyclonatronaceae</taxon>
        <taxon>Natronogracilivirga</taxon>
    </lineage>
</organism>
<dbReference type="InterPro" id="IPR050595">
    <property type="entry name" value="Bact_response_regulator"/>
</dbReference>
<dbReference type="PANTHER" id="PTHR44591">
    <property type="entry name" value="STRESS RESPONSE REGULATOR PROTEIN 1"/>
    <property type="match status" value="1"/>
</dbReference>
<dbReference type="GO" id="GO:0000160">
    <property type="term" value="P:phosphorelay signal transduction system"/>
    <property type="evidence" value="ECO:0007669"/>
    <property type="project" value="InterPro"/>
</dbReference>
<proteinExistence type="predicted"/>
<dbReference type="InterPro" id="IPR011006">
    <property type="entry name" value="CheY-like_superfamily"/>
</dbReference>
<evidence type="ECO:0000256" key="3">
    <source>
        <dbReference type="SAM" id="MobiDB-lite"/>
    </source>
</evidence>
<evidence type="ECO:0000313" key="6">
    <source>
        <dbReference type="Proteomes" id="UP000673975"/>
    </source>
</evidence>
<dbReference type="PANTHER" id="PTHR44591:SF3">
    <property type="entry name" value="RESPONSE REGULATORY DOMAIN-CONTAINING PROTEIN"/>
    <property type="match status" value="1"/>
</dbReference>
<name>A0A8J7RNC4_9BACT</name>
<evidence type="ECO:0000256" key="1">
    <source>
        <dbReference type="ARBA" id="ARBA00022553"/>
    </source>
</evidence>